<evidence type="ECO:0000259" key="5">
    <source>
        <dbReference type="Pfam" id="PF00135"/>
    </source>
</evidence>
<name>A0A2W5PHI2_VARPD</name>
<organism evidence="6 7">
    <name type="scientific">Variovorax paradoxus</name>
    <dbReference type="NCBI Taxonomy" id="34073"/>
    <lineage>
        <taxon>Bacteria</taxon>
        <taxon>Pseudomonadati</taxon>
        <taxon>Pseudomonadota</taxon>
        <taxon>Betaproteobacteria</taxon>
        <taxon>Burkholderiales</taxon>
        <taxon>Comamonadaceae</taxon>
        <taxon>Variovorax</taxon>
    </lineage>
</organism>
<comment type="caution">
    <text evidence="6">The sequence shown here is derived from an EMBL/GenBank/DDBJ whole genome shotgun (WGS) entry which is preliminary data.</text>
</comment>
<dbReference type="PANTHER" id="PTHR11559">
    <property type="entry name" value="CARBOXYLESTERASE"/>
    <property type="match status" value="1"/>
</dbReference>
<feature type="region of interest" description="Disordered" evidence="4">
    <location>
        <begin position="51"/>
        <end position="83"/>
    </location>
</feature>
<reference evidence="6 7" key="1">
    <citation type="submission" date="2017-08" db="EMBL/GenBank/DDBJ databases">
        <title>Infants hospitalized years apart are colonized by the same room-sourced microbial strains.</title>
        <authorList>
            <person name="Brooks B."/>
            <person name="Olm M.R."/>
            <person name="Firek B.A."/>
            <person name="Baker R."/>
            <person name="Thomas B.C."/>
            <person name="Morowitz M.J."/>
            <person name="Banfield J.F."/>
        </authorList>
    </citation>
    <scope>NUCLEOTIDE SEQUENCE [LARGE SCALE GENOMIC DNA]</scope>
    <source>
        <strain evidence="6">S2_005_003_R2_41</strain>
    </source>
</reference>
<sequence length="610" mass="63284">MHDSRTPTGCAAVPFHSIAIAVRGLAVAAVASAGLVLAGCGGGSSGSPGVFLPVPPAPPPAPTPPAPPPPPPAPAPDGPMVRQTTAGKVEGVDDSAGTGTWSWKGVPFAKPPVGDLRWAPPADPAPWDGVRAATQFGPSCAQGGRFFSPAPGGAPYGLAVREGFGKPVGEEDCLTLNVWRPANTDEKLPVIVFIYGGSNISGYTADPSYDGAQLAKRANALVVTVNYRLGFLGWFDLPQLKTGEPKNDSGNFALLDQMQGLKFVQANIGAFGGDAGNVTVMGQSAGAVNTWALVTSPAAAGLLHKAVPMSGGIAFSPRATAQTYAKALVNAIVIADGKATDATSAANWLASQTDAQVASYLRSLPADRLLAIMLANPQLGNSPAPIEDGTVLPVNSRAAVAAGNFNKVPMLVGNTRDEGTLFGGLFGLYTGSGIPGFKPSDYDRFGLQFGFDPDAAPSLTEADLINPAYLPVTTPLTGWKAVSDVVTQSIFLNGLSAQIDSVAAQLPTKTWYYRFDWSQETAPFNTVYGATHGMDTVFFFHNFGTNVFSFAYGAANRPGREALSDAMVGSLAAFARTGDPNHPGLGVTWPNWPRRIVFDASKTQLQNSTL</sequence>
<proteinExistence type="inferred from homology"/>
<evidence type="ECO:0000256" key="3">
    <source>
        <dbReference type="RuleBase" id="RU361235"/>
    </source>
</evidence>
<dbReference type="Proteomes" id="UP000249135">
    <property type="component" value="Unassembled WGS sequence"/>
</dbReference>
<feature type="domain" description="Carboxylesterase type B" evidence="5">
    <location>
        <begin position="81"/>
        <end position="591"/>
    </location>
</feature>
<dbReference type="EMBL" id="QFPP01000523">
    <property type="protein sequence ID" value="PZQ64886.1"/>
    <property type="molecule type" value="Genomic_DNA"/>
</dbReference>
<dbReference type="PROSITE" id="PS00941">
    <property type="entry name" value="CARBOXYLESTERASE_B_2"/>
    <property type="match status" value="1"/>
</dbReference>
<dbReference type="InterPro" id="IPR019819">
    <property type="entry name" value="Carboxylesterase_B_CS"/>
</dbReference>
<accession>A0A2W5PHI2</accession>
<dbReference type="PROSITE" id="PS00122">
    <property type="entry name" value="CARBOXYLESTERASE_B_1"/>
    <property type="match status" value="1"/>
</dbReference>
<dbReference type="InterPro" id="IPR029058">
    <property type="entry name" value="AB_hydrolase_fold"/>
</dbReference>
<dbReference type="InterPro" id="IPR050309">
    <property type="entry name" value="Type-B_Carboxylest/Lipase"/>
</dbReference>
<feature type="compositionally biased region" description="Pro residues" evidence="4">
    <location>
        <begin position="53"/>
        <end position="77"/>
    </location>
</feature>
<evidence type="ECO:0000313" key="7">
    <source>
        <dbReference type="Proteomes" id="UP000249135"/>
    </source>
</evidence>
<evidence type="ECO:0000256" key="2">
    <source>
        <dbReference type="ARBA" id="ARBA00022801"/>
    </source>
</evidence>
<evidence type="ECO:0000256" key="1">
    <source>
        <dbReference type="ARBA" id="ARBA00005964"/>
    </source>
</evidence>
<protein>
    <recommendedName>
        <fullName evidence="3">Carboxylic ester hydrolase</fullName>
        <ecNumber evidence="3">3.1.1.-</ecNumber>
    </recommendedName>
</protein>
<comment type="similarity">
    <text evidence="1 3">Belongs to the type-B carboxylesterase/lipase family.</text>
</comment>
<dbReference type="EC" id="3.1.1.-" evidence="3"/>
<dbReference type="InterPro" id="IPR002018">
    <property type="entry name" value="CarbesteraseB"/>
</dbReference>
<dbReference type="SUPFAM" id="SSF53474">
    <property type="entry name" value="alpha/beta-Hydrolases"/>
    <property type="match status" value="1"/>
</dbReference>
<dbReference type="InterPro" id="IPR019826">
    <property type="entry name" value="Carboxylesterase_B_AS"/>
</dbReference>
<keyword evidence="2 3" id="KW-0378">Hydrolase</keyword>
<evidence type="ECO:0000313" key="6">
    <source>
        <dbReference type="EMBL" id="PZQ64886.1"/>
    </source>
</evidence>
<dbReference type="AlphaFoldDB" id="A0A2W5PHI2"/>
<dbReference type="Pfam" id="PF00135">
    <property type="entry name" value="COesterase"/>
    <property type="match status" value="1"/>
</dbReference>
<dbReference type="GO" id="GO:0016787">
    <property type="term" value="F:hydrolase activity"/>
    <property type="evidence" value="ECO:0007669"/>
    <property type="project" value="UniProtKB-KW"/>
</dbReference>
<dbReference type="Gene3D" id="3.40.50.1820">
    <property type="entry name" value="alpha/beta hydrolase"/>
    <property type="match status" value="1"/>
</dbReference>
<gene>
    <name evidence="6" type="ORF">DI563_26245</name>
</gene>
<evidence type="ECO:0000256" key="4">
    <source>
        <dbReference type="SAM" id="MobiDB-lite"/>
    </source>
</evidence>